<organism evidence="3 4">
    <name type="scientific">Pseudoalteromonas lipolytica</name>
    <dbReference type="NCBI Taxonomy" id="570156"/>
    <lineage>
        <taxon>Bacteria</taxon>
        <taxon>Pseudomonadati</taxon>
        <taxon>Pseudomonadota</taxon>
        <taxon>Gammaproteobacteria</taxon>
        <taxon>Alteromonadales</taxon>
        <taxon>Pseudoalteromonadaceae</taxon>
        <taxon>Pseudoalteromonas</taxon>
    </lineage>
</organism>
<dbReference type="Gene3D" id="3.50.50.60">
    <property type="entry name" value="FAD/NAD(P)-binding domain"/>
    <property type="match status" value="1"/>
</dbReference>
<protein>
    <submittedName>
        <fullName evidence="3">Tryptophan 7-halogenase</fullName>
    </submittedName>
</protein>
<reference evidence="3 4" key="1">
    <citation type="submission" date="2018-08" db="EMBL/GenBank/DDBJ databases">
        <title>Draft genome sequence of Pseudoalteromonas donghaensis HJ51.</title>
        <authorList>
            <person name="Oh J."/>
            <person name="Roh D."/>
        </authorList>
    </citation>
    <scope>NUCLEOTIDE SEQUENCE [LARGE SCALE GENOMIC DNA]</scope>
    <source>
        <strain evidence="3 4">HJ51</strain>
    </source>
</reference>
<evidence type="ECO:0000256" key="2">
    <source>
        <dbReference type="PIRSR" id="PIRSR011396-2"/>
    </source>
</evidence>
<keyword evidence="2" id="KW-0547">Nucleotide-binding</keyword>
<dbReference type="Proteomes" id="UP000264605">
    <property type="component" value="Chromosome"/>
</dbReference>
<dbReference type="Pfam" id="PF04820">
    <property type="entry name" value="Trp_halogenase"/>
    <property type="match status" value="1"/>
</dbReference>
<keyword evidence="2" id="KW-0274">FAD</keyword>
<dbReference type="EMBL" id="CP032090">
    <property type="protein sequence ID" value="AXV65406.1"/>
    <property type="molecule type" value="Genomic_DNA"/>
</dbReference>
<dbReference type="GO" id="GO:0004497">
    <property type="term" value="F:monooxygenase activity"/>
    <property type="evidence" value="ECO:0007669"/>
    <property type="project" value="InterPro"/>
</dbReference>
<name>A0AAD0WCU7_9GAMM</name>
<dbReference type="PANTHER" id="PTHR43747">
    <property type="entry name" value="FAD-BINDING PROTEIN"/>
    <property type="match status" value="1"/>
</dbReference>
<dbReference type="RefSeq" id="WP_118844346.1">
    <property type="nucleotide sequence ID" value="NZ_CP032090.1"/>
</dbReference>
<accession>A0AAD0WCU7</accession>
<dbReference type="PIRSF" id="PIRSF011396">
    <property type="entry name" value="Trp_halogenase"/>
    <property type="match status" value="1"/>
</dbReference>
<feature type="active site" evidence="1">
    <location>
        <position position="77"/>
    </location>
</feature>
<feature type="binding site" evidence="2">
    <location>
        <position position="183"/>
    </location>
    <ligand>
        <name>FAD</name>
        <dbReference type="ChEBI" id="CHEBI:57692"/>
    </ligand>
</feature>
<dbReference type="KEGG" id="pdj:D0907_09035"/>
<dbReference type="InterPro" id="IPR006905">
    <property type="entry name" value="Flavin_halogenase"/>
</dbReference>
<sequence length="508" mass="57736">MNTHINNIVIVGGGAAGWLTAGLLASEHPDKNITLIESVNIGISGVGEGTWPSMRNTLQRIGIKETDFLRHCDASFKQGSKFINWQTELEGDNYYHPFMVPQGYTECDIHAAWQYLSPEHKYADTVNMQSFVCQAALAPKQAQTPDYAAVTNYGYHLDAHKFAHFLAHHCVNKLNVKHIVDDVLNANNDSHGYIQSVNTLSNAAISGDLFIDCSGSAGLLIAKHYQIEYLNQNHILFNNCAVTTHLPYQDPHDNIASATLSTAQQAGWIWDIGLPTRRGIGYTFSDKYCDEATAIKTLKHYAEQSIGSKLAEQLDTRTLRFTPGYRKEFWHKNCVAVGMSQGFIEPLEASALAMVELSISMLSEQMPSNRQHMTLLSARFNERFNYRWQKVIEFLKLHYVLSKRNDSPYWLDNRQTNTIPTALQKLLELWCYQPPSRFDLIENEEVFPSASYQYVLYGMGFHTRLPAHMSIKQQEFAQQLCKLNRERIGHYLKNLPSNRLLLQQLLAK</sequence>
<proteinExistence type="predicted"/>
<dbReference type="InterPro" id="IPR033856">
    <property type="entry name" value="Trp_halogen"/>
</dbReference>
<gene>
    <name evidence="3" type="ORF">D0907_09035</name>
</gene>
<dbReference type="InterPro" id="IPR036188">
    <property type="entry name" value="FAD/NAD-bd_sf"/>
</dbReference>
<evidence type="ECO:0000313" key="4">
    <source>
        <dbReference type="Proteomes" id="UP000264605"/>
    </source>
</evidence>
<evidence type="ECO:0000256" key="1">
    <source>
        <dbReference type="PIRSR" id="PIRSR011396-1"/>
    </source>
</evidence>
<feature type="binding site" evidence="2">
    <location>
        <begin position="13"/>
        <end position="16"/>
    </location>
    <ligand>
        <name>FAD</name>
        <dbReference type="ChEBI" id="CHEBI:57692"/>
    </ligand>
</feature>
<dbReference type="AlphaFoldDB" id="A0AAD0WCU7"/>
<dbReference type="InterPro" id="IPR050816">
    <property type="entry name" value="Flavin-dep_Halogenase_NPB"/>
</dbReference>
<feature type="binding site" evidence="2">
    <location>
        <position position="348"/>
    </location>
    <ligand>
        <name>L-tryptophan</name>
        <dbReference type="ChEBI" id="CHEBI:57912"/>
    </ligand>
</feature>
<dbReference type="GeneID" id="99505603"/>
<dbReference type="SUPFAM" id="SSF51905">
    <property type="entry name" value="FAD/NAD(P)-binding domain"/>
    <property type="match status" value="1"/>
</dbReference>
<dbReference type="PANTHER" id="PTHR43747:SF4">
    <property type="entry name" value="FLAVIN-DEPENDENT TRYPTOPHAN HALOGENASE"/>
    <property type="match status" value="1"/>
</dbReference>
<keyword evidence="2" id="KW-0285">Flavoprotein</keyword>
<dbReference type="GO" id="GO:0000166">
    <property type="term" value="F:nucleotide binding"/>
    <property type="evidence" value="ECO:0007669"/>
    <property type="project" value="UniProtKB-KW"/>
</dbReference>
<evidence type="ECO:0000313" key="3">
    <source>
        <dbReference type="EMBL" id="AXV65406.1"/>
    </source>
</evidence>
<feature type="binding site" evidence="2">
    <location>
        <position position="77"/>
    </location>
    <ligand>
        <name>7-chloro-L-tryptophan</name>
        <dbReference type="ChEBI" id="CHEBI:58713"/>
    </ligand>
</feature>